<organism evidence="2 3">
    <name type="scientific">Arabidopsis thaliana</name>
    <name type="common">Mouse-ear cress</name>
    <dbReference type="NCBI Taxonomy" id="3702"/>
    <lineage>
        <taxon>Eukaryota</taxon>
        <taxon>Viridiplantae</taxon>
        <taxon>Streptophyta</taxon>
        <taxon>Embryophyta</taxon>
        <taxon>Tracheophyta</taxon>
        <taxon>Spermatophyta</taxon>
        <taxon>Magnoliopsida</taxon>
        <taxon>eudicotyledons</taxon>
        <taxon>Gunneridae</taxon>
        <taxon>Pentapetalae</taxon>
        <taxon>rosids</taxon>
        <taxon>malvids</taxon>
        <taxon>Brassicales</taxon>
        <taxon>Brassicaceae</taxon>
        <taxon>Camelineae</taxon>
        <taxon>Arabidopsis</taxon>
    </lineage>
</organism>
<proteinExistence type="predicted"/>
<evidence type="ECO:0000313" key="2">
    <source>
        <dbReference type="EMBL" id="OAP09910.1"/>
    </source>
</evidence>
<gene>
    <name evidence="2" type="ordered locus">AXX17_At2g11110</name>
</gene>
<reference evidence="3" key="1">
    <citation type="journal article" date="2016" name="Proc. Natl. Acad. Sci. U.S.A.">
        <title>Chromosome-level assembly of Arabidopsis thaliana Ler reveals the extent of translocation and inversion polymorphisms.</title>
        <authorList>
            <person name="Zapata L."/>
            <person name="Ding J."/>
            <person name="Willing E.M."/>
            <person name="Hartwig B."/>
            <person name="Bezdan D."/>
            <person name="Jiao W.B."/>
            <person name="Patel V."/>
            <person name="Velikkakam James G."/>
            <person name="Koornneef M."/>
            <person name="Ossowski S."/>
            <person name="Schneeberger K."/>
        </authorList>
    </citation>
    <scope>NUCLEOTIDE SEQUENCE [LARGE SCALE GENOMIC DNA]</scope>
    <source>
        <strain evidence="3">cv. Landsberg erecta</strain>
    </source>
</reference>
<feature type="transmembrane region" description="Helical" evidence="1">
    <location>
        <begin position="6"/>
        <end position="26"/>
    </location>
</feature>
<keyword evidence="1" id="KW-0812">Transmembrane</keyword>
<accession>A0A178VU14</accession>
<evidence type="ECO:0000313" key="3">
    <source>
        <dbReference type="Proteomes" id="UP000078284"/>
    </source>
</evidence>
<keyword evidence="1" id="KW-0472">Membrane</keyword>
<evidence type="ECO:0000256" key="1">
    <source>
        <dbReference type="SAM" id="Phobius"/>
    </source>
</evidence>
<dbReference type="AlphaFoldDB" id="A0A178VU14"/>
<dbReference type="Proteomes" id="UP000078284">
    <property type="component" value="Chromosome 2"/>
</dbReference>
<keyword evidence="1" id="KW-1133">Transmembrane helix</keyword>
<comment type="caution">
    <text evidence="2">The sequence shown here is derived from an EMBL/GenBank/DDBJ whole genome shotgun (WGS) entry which is preliminary data.</text>
</comment>
<sequence>MRNPSILGVCRIVCCCSVLWWMPMSFDHEWSVMLRWVGRQLTSPYQIQLATVTRSNQQVEGTRTLTPPVRKCHLSQGELEFTYAPSKIEYLVLEETEHEILEVLRRITHLRDHGNSSNINMLSFEFCQILIISCVFF</sequence>
<protein>
    <submittedName>
        <fullName evidence="2">Uncharacterized protein</fullName>
    </submittedName>
</protein>
<dbReference type="EMBL" id="LUHQ01000002">
    <property type="protein sequence ID" value="OAP09910.1"/>
    <property type="molecule type" value="Genomic_DNA"/>
</dbReference>
<name>A0A178VU14_ARATH</name>